<name>A0A382TRW3_9ZZZZ</name>
<proteinExistence type="predicted"/>
<feature type="non-terminal residue" evidence="1">
    <location>
        <position position="286"/>
    </location>
</feature>
<organism evidence="1">
    <name type="scientific">marine metagenome</name>
    <dbReference type="NCBI Taxonomy" id="408172"/>
    <lineage>
        <taxon>unclassified sequences</taxon>
        <taxon>metagenomes</taxon>
        <taxon>ecological metagenomes</taxon>
    </lineage>
</organism>
<dbReference type="AlphaFoldDB" id="A0A382TRW3"/>
<sequence length="286" mass="31528">MDIITQSLGDDAYLIELSFAINLFAPEDWQEGAWIPSLRIIEEGELVSSGATNLEHLAWALDHRLMWRVDEILDLTAPSMPAFENRLNLQPGDTMSLQASIVHREVTEPLAIGLPSSSEIEIIIEGGVLPYSSFHDSMGQGFNATIDFELGNWPGPIHTVQFGLVNKSALNSSLPDMIFEVAVDDVAPIIEFQTTSLIQLRSDSLNNQLVAFTVEDEGGMGDQSVELHWVFRRDSVDIAGAEGSLNLGLGVHSDDFWVYSTYVDFTPIADLEPGDLLLVWIEGQDL</sequence>
<protein>
    <submittedName>
        <fullName evidence="1">Uncharacterized protein</fullName>
    </submittedName>
</protein>
<gene>
    <name evidence="1" type="ORF">METZ01_LOCUS377151</name>
</gene>
<evidence type="ECO:0000313" key="1">
    <source>
        <dbReference type="EMBL" id="SVD24297.1"/>
    </source>
</evidence>
<reference evidence="1" key="1">
    <citation type="submission" date="2018-05" db="EMBL/GenBank/DDBJ databases">
        <authorList>
            <person name="Lanie J.A."/>
            <person name="Ng W.-L."/>
            <person name="Kazmierczak K.M."/>
            <person name="Andrzejewski T.M."/>
            <person name="Davidsen T.M."/>
            <person name="Wayne K.J."/>
            <person name="Tettelin H."/>
            <person name="Glass J.I."/>
            <person name="Rusch D."/>
            <person name="Podicherti R."/>
            <person name="Tsui H.-C.T."/>
            <person name="Winkler M.E."/>
        </authorList>
    </citation>
    <scope>NUCLEOTIDE SEQUENCE</scope>
</reference>
<dbReference type="EMBL" id="UINC01138391">
    <property type="protein sequence ID" value="SVD24297.1"/>
    <property type="molecule type" value="Genomic_DNA"/>
</dbReference>
<accession>A0A382TRW3</accession>